<reference evidence="2 3" key="1">
    <citation type="submission" date="2016-11" db="EMBL/GenBank/DDBJ databases">
        <authorList>
            <person name="Jaros S."/>
            <person name="Januszkiewicz K."/>
            <person name="Wedrychowicz H."/>
        </authorList>
    </citation>
    <scope>NUCLEOTIDE SEQUENCE [LARGE SCALE GENOMIC DNA]</scope>
    <source>
        <strain evidence="2 3">DSM 16010</strain>
    </source>
</reference>
<gene>
    <name evidence="2" type="ORF">SAMN02745189_00589</name>
</gene>
<dbReference type="EMBL" id="FRCF01000002">
    <property type="protein sequence ID" value="SHL58446.1"/>
    <property type="molecule type" value="Genomic_DNA"/>
</dbReference>
<dbReference type="AlphaFoldDB" id="A0A1M7BU98"/>
<dbReference type="STRING" id="1123231.SAMN02745189_00589"/>
<keyword evidence="3" id="KW-1185">Reference proteome</keyword>
<sequence length="102" mass="11964">MIHKMYMRMVWAALAGTLISIVPFFIYYIFSRDLESFFVFIIILVSGLITTGVGLYFAKITKAHDPGLNELDYRTIDDIIIKQDIWYFKRLMKKGSTSAWRQ</sequence>
<proteinExistence type="predicted"/>
<protein>
    <submittedName>
        <fullName evidence="2">Uncharacterized protein</fullName>
    </submittedName>
</protein>
<evidence type="ECO:0000313" key="2">
    <source>
        <dbReference type="EMBL" id="SHL58446.1"/>
    </source>
</evidence>
<organism evidence="2 3">
    <name type="scientific">Lacicoccus alkaliphilus DSM 16010</name>
    <dbReference type="NCBI Taxonomy" id="1123231"/>
    <lineage>
        <taxon>Bacteria</taxon>
        <taxon>Bacillati</taxon>
        <taxon>Bacillota</taxon>
        <taxon>Bacilli</taxon>
        <taxon>Bacillales</taxon>
        <taxon>Salinicoccaceae</taxon>
        <taxon>Lacicoccus</taxon>
    </lineage>
</organism>
<evidence type="ECO:0000313" key="3">
    <source>
        <dbReference type="Proteomes" id="UP000184206"/>
    </source>
</evidence>
<feature type="transmembrane region" description="Helical" evidence="1">
    <location>
        <begin position="36"/>
        <end position="58"/>
    </location>
</feature>
<keyword evidence="1" id="KW-0812">Transmembrane</keyword>
<feature type="transmembrane region" description="Helical" evidence="1">
    <location>
        <begin position="9"/>
        <end position="30"/>
    </location>
</feature>
<dbReference type="Proteomes" id="UP000184206">
    <property type="component" value="Unassembled WGS sequence"/>
</dbReference>
<keyword evidence="1" id="KW-0472">Membrane</keyword>
<evidence type="ECO:0000256" key="1">
    <source>
        <dbReference type="SAM" id="Phobius"/>
    </source>
</evidence>
<dbReference type="RefSeq" id="WP_072708104.1">
    <property type="nucleotide sequence ID" value="NZ_FRCF01000002.1"/>
</dbReference>
<keyword evidence="1" id="KW-1133">Transmembrane helix</keyword>
<accession>A0A1M7BU98</accession>
<name>A0A1M7BU98_9BACL</name>